<gene>
    <name evidence="2" type="ORF">EYF80_007389</name>
</gene>
<sequence>MPQKASSSSKSGPHTSLGQWSFPVSCRIPPQLITIFSLSDAEQVMTALEHGPVGAPDSCCCCCCGYLPSPCTAWSLARCRLLLYIPSRRGVTGPTERRRRRGGEKRMRGEEEEEEEEEESGRSQNSSEDDVQMTALSVLPDSRLQKPQTTTTQRSILITGFWSLACESRGHGAASR</sequence>
<organism evidence="2 3">
    <name type="scientific">Liparis tanakae</name>
    <name type="common">Tanaka's snailfish</name>
    <dbReference type="NCBI Taxonomy" id="230148"/>
    <lineage>
        <taxon>Eukaryota</taxon>
        <taxon>Metazoa</taxon>
        <taxon>Chordata</taxon>
        <taxon>Craniata</taxon>
        <taxon>Vertebrata</taxon>
        <taxon>Euteleostomi</taxon>
        <taxon>Actinopterygii</taxon>
        <taxon>Neopterygii</taxon>
        <taxon>Teleostei</taxon>
        <taxon>Neoteleostei</taxon>
        <taxon>Acanthomorphata</taxon>
        <taxon>Eupercaria</taxon>
        <taxon>Perciformes</taxon>
        <taxon>Cottioidei</taxon>
        <taxon>Cottales</taxon>
        <taxon>Liparidae</taxon>
        <taxon>Liparis</taxon>
    </lineage>
</organism>
<keyword evidence="3" id="KW-1185">Reference proteome</keyword>
<dbReference type="EMBL" id="SRLO01000040">
    <property type="protein sequence ID" value="TNN82269.1"/>
    <property type="molecule type" value="Genomic_DNA"/>
</dbReference>
<feature type="compositionally biased region" description="Acidic residues" evidence="1">
    <location>
        <begin position="110"/>
        <end position="119"/>
    </location>
</feature>
<dbReference type="AlphaFoldDB" id="A0A4Z2IWA8"/>
<reference evidence="2 3" key="1">
    <citation type="submission" date="2019-03" db="EMBL/GenBank/DDBJ databases">
        <title>First draft genome of Liparis tanakae, snailfish: a comprehensive survey of snailfish specific genes.</title>
        <authorList>
            <person name="Kim W."/>
            <person name="Song I."/>
            <person name="Jeong J.-H."/>
            <person name="Kim D."/>
            <person name="Kim S."/>
            <person name="Ryu S."/>
            <person name="Song J.Y."/>
            <person name="Lee S.K."/>
        </authorList>
    </citation>
    <scope>NUCLEOTIDE SEQUENCE [LARGE SCALE GENOMIC DNA]</scope>
    <source>
        <tissue evidence="2">Muscle</tissue>
    </source>
</reference>
<evidence type="ECO:0000256" key="1">
    <source>
        <dbReference type="SAM" id="MobiDB-lite"/>
    </source>
</evidence>
<dbReference type="Proteomes" id="UP000314294">
    <property type="component" value="Unassembled WGS sequence"/>
</dbReference>
<proteinExistence type="predicted"/>
<feature type="region of interest" description="Disordered" evidence="1">
    <location>
        <begin position="91"/>
        <end position="152"/>
    </location>
</feature>
<evidence type="ECO:0000313" key="3">
    <source>
        <dbReference type="Proteomes" id="UP000314294"/>
    </source>
</evidence>
<protein>
    <submittedName>
        <fullName evidence="2">Uncharacterized protein</fullName>
    </submittedName>
</protein>
<accession>A0A4Z2IWA8</accession>
<name>A0A4Z2IWA8_9TELE</name>
<comment type="caution">
    <text evidence="2">The sequence shown here is derived from an EMBL/GenBank/DDBJ whole genome shotgun (WGS) entry which is preliminary data.</text>
</comment>
<evidence type="ECO:0000313" key="2">
    <source>
        <dbReference type="EMBL" id="TNN82269.1"/>
    </source>
</evidence>